<name>A0AAI8QES0_9BRAD</name>
<evidence type="ECO:0000313" key="3">
    <source>
        <dbReference type="Proteomes" id="UP000007886"/>
    </source>
</evidence>
<gene>
    <name evidence="2" type="ORF">S23_56140</name>
</gene>
<sequence length="323" mass="35249">MDSKSEGLFMSEPSADVSATVEYTMDKWRMDRVPWAMWACVAGVAIALHAESRGQNGAALAAVYLALLGLAFAGYALTTLIGRSGLPLLLDLLIGALVMVIVSGVIGAISLMAGGSNGRSSYVGTIHGLYWSHLVNPSPNVFGWMSLYLGLGWIAFSSYRHFYADRAIVSLSSAGIQFHRPWLRGLFIPWHEVRRVGYLEVPGISGVPFVSPYSAAVTVGQEFYERHVAPKRSFFAPPGAEAMFRPKGEMMQVVLNSADMTVKPEDFLGPAEIRWKAFRDRPGSSSRHGGTIVYGRWSIDGSRWQAVQFLAPLVGMVVVMLSR</sequence>
<feature type="transmembrane region" description="Helical" evidence="1">
    <location>
        <begin position="89"/>
        <end position="113"/>
    </location>
</feature>
<feature type="transmembrane region" description="Helical" evidence="1">
    <location>
        <begin position="33"/>
        <end position="50"/>
    </location>
</feature>
<dbReference type="KEGG" id="brs:S23_56140"/>
<dbReference type="EMBL" id="AP012279">
    <property type="protein sequence ID" value="BAL78806.1"/>
    <property type="molecule type" value="Genomic_DNA"/>
</dbReference>
<dbReference type="RefSeq" id="WP_015688078.1">
    <property type="nucleotide sequence ID" value="NC_017082.1"/>
</dbReference>
<organism evidence="2 3">
    <name type="scientific">Bradyrhizobium cosmicum</name>
    <dbReference type="NCBI Taxonomy" id="1404864"/>
    <lineage>
        <taxon>Bacteria</taxon>
        <taxon>Pseudomonadati</taxon>
        <taxon>Pseudomonadota</taxon>
        <taxon>Alphaproteobacteria</taxon>
        <taxon>Hyphomicrobiales</taxon>
        <taxon>Nitrobacteraceae</taxon>
        <taxon>Bradyrhizobium</taxon>
    </lineage>
</organism>
<evidence type="ECO:0000256" key="1">
    <source>
        <dbReference type="SAM" id="Phobius"/>
    </source>
</evidence>
<feature type="transmembrane region" description="Helical" evidence="1">
    <location>
        <begin position="56"/>
        <end position="77"/>
    </location>
</feature>
<keyword evidence="3" id="KW-1185">Reference proteome</keyword>
<protein>
    <submittedName>
        <fullName evidence="2">Uncharacterized protein</fullName>
    </submittedName>
</protein>
<reference evidence="2 3" key="1">
    <citation type="journal article" date="2012" name="Microbes Environ.">
        <title>Complete genome sequence of Bradyrhizobium sp. S23321: insights into symbiosis evolution in soil oligotrophs.</title>
        <authorList>
            <person name="Okubo T."/>
            <person name="Tsukui T."/>
            <person name="Maita H."/>
            <person name="Okamoto S."/>
            <person name="Oshima K."/>
            <person name="Fujisawa T."/>
            <person name="Saito A."/>
            <person name="Futamata H."/>
            <person name="Hattori R."/>
            <person name="Shimomura Y."/>
            <person name="Haruta S."/>
            <person name="Morimoto S."/>
            <person name="Wang Y."/>
            <person name="Sakai Y."/>
            <person name="Hattori M."/>
            <person name="Aizawa S."/>
            <person name="Nagashima K.V.P."/>
            <person name="Masuda S."/>
            <person name="Hattori T."/>
            <person name="Yamashita A."/>
            <person name="Bao Z."/>
            <person name="Hayatsu M."/>
            <person name="Kajiya-Kanegae H."/>
            <person name="Yoshinaga I."/>
            <person name="Sakamoto K."/>
            <person name="Toyota K."/>
            <person name="Nakao M."/>
            <person name="Kohara M."/>
            <person name="Anda M."/>
            <person name="Niwa R."/>
            <person name="Jung-Hwan P."/>
            <person name="Sameshima-Saito R."/>
            <person name="Tokuda S."/>
            <person name="Yamamoto S."/>
            <person name="Yamamoto S."/>
            <person name="Yokoyama T."/>
            <person name="Akutsu T."/>
            <person name="Nakamura Y."/>
            <person name="Nakahira-Yanaka Y."/>
            <person name="Takada Hoshino Y."/>
            <person name="Hirakawa H."/>
            <person name="Mitsui H."/>
            <person name="Terasawa K."/>
            <person name="Itakura M."/>
            <person name="Sato S."/>
            <person name="Ikeda-Ohtsubo W."/>
            <person name="Sakakura N."/>
            <person name="Kaminuma E."/>
            <person name="Minamisawa K."/>
        </authorList>
    </citation>
    <scope>NUCLEOTIDE SEQUENCE [LARGE SCALE GENOMIC DNA]</scope>
    <source>
        <strain evidence="2 3">S23321</strain>
    </source>
</reference>
<accession>A0AAI8QES0</accession>
<keyword evidence="1" id="KW-0472">Membrane</keyword>
<keyword evidence="1" id="KW-1133">Transmembrane helix</keyword>
<proteinExistence type="predicted"/>
<feature type="transmembrane region" description="Helical" evidence="1">
    <location>
        <begin position="141"/>
        <end position="159"/>
    </location>
</feature>
<dbReference type="AlphaFoldDB" id="A0AAI8QES0"/>
<dbReference type="Proteomes" id="UP000007886">
    <property type="component" value="Chromosome"/>
</dbReference>
<keyword evidence="1" id="KW-0812">Transmembrane</keyword>
<evidence type="ECO:0000313" key="2">
    <source>
        <dbReference type="EMBL" id="BAL78806.1"/>
    </source>
</evidence>